<comment type="pathway">
    <text evidence="1">Amino-acid biosynthesis; L-isoleucine biosynthesis; 2-oxobutanoate from pyruvate: step 1/3.</text>
</comment>
<keyword evidence="3" id="KW-0028">Amino-acid biosynthesis</keyword>
<dbReference type="CDD" id="cd07941">
    <property type="entry name" value="DRE_TIM_LeuA3"/>
    <property type="match status" value="1"/>
</dbReference>
<dbReference type="InterPro" id="IPR005675">
    <property type="entry name" value="Citramal_synthase"/>
</dbReference>
<dbReference type="UniPathway" id="UPA00047">
    <property type="reaction ID" value="UER00066"/>
</dbReference>
<keyword evidence="5 8" id="KW-0808">Transferase</keyword>
<dbReference type="GO" id="GO:0003852">
    <property type="term" value="F:2-isopropylmalate synthase activity"/>
    <property type="evidence" value="ECO:0007669"/>
    <property type="project" value="InterPro"/>
</dbReference>
<dbReference type="PROSITE" id="PS00816">
    <property type="entry name" value="AIPM_HOMOCIT_SYNTH_2"/>
    <property type="match status" value="1"/>
</dbReference>
<dbReference type="GO" id="GO:0043714">
    <property type="term" value="F:(R)-citramalate synthase activity"/>
    <property type="evidence" value="ECO:0007669"/>
    <property type="project" value="UniProtKB-UniRule"/>
</dbReference>
<dbReference type="Gene3D" id="3.20.20.70">
    <property type="entry name" value="Aldolase class I"/>
    <property type="match status" value="1"/>
</dbReference>
<dbReference type="Pfam" id="PF08502">
    <property type="entry name" value="LeuA_dimer"/>
    <property type="match status" value="1"/>
</dbReference>
<dbReference type="NCBIfam" id="TIGR00977">
    <property type="entry name" value="citramal_synth"/>
    <property type="match status" value="1"/>
</dbReference>
<dbReference type="Pfam" id="PF22617">
    <property type="entry name" value="HCS_D2"/>
    <property type="match status" value="1"/>
</dbReference>
<dbReference type="InterPro" id="IPR002034">
    <property type="entry name" value="AIPM/Hcit_synth_CS"/>
</dbReference>
<dbReference type="Pfam" id="PF00682">
    <property type="entry name" value="HMGL-like"/>
    <property type="match status" value="1"/>
</dbReference>
<keyword evidence="4" id="KW-0412">Isoleucine biosynthesis</keyword>
<evidence type="ECO:0000256" key="8">
    <source>
        <dbReference type="RuleBase" id="RU003523"/>
    </source>
</evidence>
<dbReference type="GO" id="GO:0009098">
    <property type="term" value="P:L-leucine biosynthetic process"/>
    <property type="evidence" value="ECO:0007669"/>
    <property type="project" value="InterPro"/>
</dbReference>
<dbReference type="InterPro" id="IPR000891">
    <property type="entry name" value="PYR_CT"/>
</dbReference>
<evidence type="ECO:0000313" key="11">
    <source>
        <dbReference type="Proteomes" id="UP000240681"/>
    </source>
</evidence>
<dbReference type="InterPro" id="IPR013785">
    <property type="entry name" value="Aldolase_TIM"/>
</dbReference>
<evidence type="ECO:0000256" key="5">
    <source>
        <dbReference type="ARBA" id="ARBA00022679"/>
    </source>
</evidence>
<evidence type="ECO:0000313" key="10">
    <source>
        <dbReference type="EMBL" id="PSN93516.1"/>
    </source>
</evidence>
<organism evidence="10 11">
    <name type="scientific">Candidatus Marsarchaeota G2 archaeon ECH_B_SAG-C16</name>
    <dbReference type="NCBI Taxonomy" id="1978163"/>
    <lineage>
        <taxon>Archaea</taxon>
        <taxon>Candidatus Marsarchaeota</taxon>
        <taxon>Candidatus Marsarchaeota group 2</taxon>
    </lineage>
</organism>
<dbReference type="SUPFAM" id="SSF110921">
    <property type="entry name" value="2-isopropylmalate synthase LeuA, allosteric (dimerisation) domain"/>
    <property type="match status" value="1"/>
</dbReference>
<feature type="domain" description="Pyruvate carboxyltransferase" evidence="9">
    <location>
        <begin position="8"/>
        <end position="276"/>
    </location>
</feature>
<protein>
    <recommendedName>
        <fullName evidence="7">Citramalate synthase</fullName>
        <ecNumber evidence="7">2.3.3.21</ecNumber>
    </recommendedName>
</protein>
<evidence type="ECO:0000256" key="7">
    <source>
        <dbReference type="NCBIfam" id="TIGR00977"/>
    </source>
</evidence>
<evidence type="ECO:0000256" key="1">
    <source>
        <dbReference type="ARBA" id="ARBA00004743"/>
    </source>
</evidence>
<evidence type="ECO:0000259" key="9">
    <source>
        <dbReference type="PROSITE" id="PS50991"/>
    </source>
</evidence>
<dbReference type="GO" id="GO:0009097">
    <property type="term" value="P:isoleucine biosynthetic process"/>
    <property type="evidence" value="ECO:0007669"/>
    <property type="project" value="UniProtKB-UniRule"/>
</dbReference>
<keyword evidence="6" id="KW-0100">Branched-chain amino acid biosynthesis</keyword>
<proteinExistence type="inferred from homology"/>
<dbReference type="EC" id="2.3.3.21" evidence="7"/>
<evidence type="ECO:0000256" key="4">
    <source>
        <dbReference type="ARBA" id="ARBA00022624"/>
    </source>
</evidence>
<dbReference type="EMBL" id="NEXK01000105">
    <property type="protein sequence ID" value="PSN93516.1"/>
    <property type="molecule type" value="Genomic_DNA"/>
</dbReference>
<gene>
    <name evidence="10" type="ORF">B9Q09_05750</name>
</gene>
<dbReference type="PROSITE" id="PS50991">
    <property type="entry name" value="PYR_CT"/>
    <property type="match status" value="1"/>
</dbReference>
<dbReference type="SUPFAM" id="SSF51569">
    <property type="entry name" value="Aldolase"/>
    <property type="match status" value="1"/>
</dbReference>
<dbReference type="Gene3D" id="1.10.238.260">
    <property type="match status" value="1"/>
</dbReference>
<dbReference type="AlphaFoldDB" id="A0A2R6B4I4"/>
<evidence type="ECO:0000256" key="6">
    <source>
        <dbReference type="ARBA" id="ARBA00023304"/>
    </source>
</evidence>
<dbReference type="PROSITE" id="PS00815">
    <property type="entry name" value="AIPM_HOMOCIT_SYNTH_1"/>
    <property type="match status" value="1"/>
</dbReference>
<comment type="caution">
    <text evidence="10">The sequence shown here is derived from an EMBL/GenBank/DDBJ whole genome shotgun (WGS) entry which is preliminary data.</text>
</comment>
<dbReference type="SMART" id="SM00917">
    <property type="entry name" value="LeuA_dimer"/>
    <property type="match status" value="1"/>
</dbReference>
<dbReference type="Gene3D" id="3.30.160.270">
    <property type="match status" value="1"/>
</dbReference>
<dbReference type="PANTHER" id="PTHR43538:SF1">
    <property type="entry name" value="(R)-CITRAMALATE SYNTHASE"/>
    <property type="match status" value="1"/>
</dbReference>
<sequence length="522" mass="56823">MVTKSDRVEVLDTSLRDGSQGVGVSFSLKDKLRLAELLDKLGFDYVEGGWPGSNPKDEEFFREAKKLSLSRARLAAFGSTRRKGVRPSEDVSLQAILDADVPVGVLFGKCWLVHVNKVLGVTPEENVEMVYESVAYLKSHGLKVVFDAEHFYQGYYDNPEYALSVLRTAEEAGAEVVVLADTNGGMLPNQVYKATRSAASTLRGRLGLHMHNDSGCAVANTVMGVVAGARHVQGTINGIGERTGNADLVQVIPALKVKLGLDVLGEGSLSGLREVSRCVFEMLGAQPHPYQPYVGEFAFAHKAGVHADAVLKAPEAYEHIDPAVVGNSRRIVVSELSGSSNLVSYAREMLGLDLPKTDERLKRALTEIKAKEREGYAYDSAPMSALLVIMKHLGLWSQRVNIDYWKVITEGGTSIAIIKTNSHIEAAEGVGPVAAVDQALRRALEREYPELAAVKLTDYRVLIPGEAKDTQSVVRVTVEFSDGERKWKTMGVSANVVDASVKALVDGLDYYLQTRNQPPRQG</sequence>
<dbReference type="PANTHER" id="PTHR43538">
    <property type="entry name" value="ALPHA-IPM SYNTHASE/HOMOCITRATE SYNTHASE"/>
    <property type="match status" value="1"/>
</dbReference>
<evidence type="ECO:0000256" key="3">
    <source>
        <dbReference type="ARBA" id="ARBA00022605"/>
    </source>
</evidence>
<reference evidence="10 11" key="1">
    <citation type="submission" date="2017-04" db="EMBL/GenBank/DDBJ databases">
        <title>Novel microbial lineages endemic to geothermal iron-oxide mats fill important gaps in the evolutionary history of Archaea.</title>
        <authorList>
            <person name="Jay Z.J."/>
            <person name="Beam J.P."/>
            <person name="Dlakic M."/>
            <person name="Rusch D.B."/>
            <person name="Kozubal M.A."/>
            <person name="Inskeep W.P."/>
        </authorList>
    </citation>
    <scope>NUCLEOTIDE SEQUENCE [LARGE SCALE GENOMIC DNA]</scope>
    <source>
        <strain evidence="10">ECH_B_SAG-C16</strain>
    </source>
</reference>
<comment type="similarity">
    <text evidence="2 8">Belongs to the alpha-IPM synthase/homocitrate synthase family.</text>
</comment>
<name>A0A2R6B4I4_9ARCH</name>
<evidence type="ECO:0000256" key="2">
    <source>
        <dbReference type="ARBA" id="ARBA00006154"/>
    </source>
</evidence>
<dbReference type="InterPro" id="IPR036230">
    <property type="entry name" value="LeuA_allosteric_dom_sf"/>
</dbReference>
<accession>A0A2R6B4I4</accession>
<dbReference type="InterPro" id="IPR054691">
    <property type="entry name" value="LeuA/HCS_post-cat"/>
</dbReference>
<dbReference type="InterPro" id="IPR013709">
    <property type="entry name" value="2-isopropylmalate_synth_dimer"/>
</dbReference>
<dbReference type="Proteomes" id="UP000240681">
    <property type="component" value="Unassembled WGS sequence"/>
</dbReference>